<name>A0ABT2S4R7_9FIRM</name>
<dbReference type="Gene3D" id="3.40.50.970">
    <property type="match status" value="1"/>
</dbReference>
<evidence type="ECO:0000313" key="2">
    <source>
        <dbReference type="EMBL" id="MCU6699561.1"/>
    </source>
</evidence>
<dbReference type="CDD" id="cd07033">
    <property type="entry name" value="TPP_PYR_DXS_TK_like"/>
    <property type="match status" value="1"/>
</dbReference>
<dbReference type="RefSeq" id="WP_262581129.1">
    <property type="nucleotide sequence ID" value="NZ_JAOQJV010000004.1"/>
</dbReference>
<evidence type="ECO:0000259" key="1">
    <source>
        <dbReference type="SMART" id="SM00861"/>
    </source>
</evidence>
<dbReference type="PANTHER" id="PTHR43825">
    <property type="entry name" value="PYRUVATE DEHYDROGENASE E1 COMPONENT"/>
    <property type="match status" value="1"/>
</dbReference>
<protein>
    <submittedName>
        <fullName evidence="2">Transketolase family protein</fullName>
    </submittedName>
</protein>
<dbReference type="SUPFAM" id="SSF52922">
    <property type="entry name" value="TK C-terminal domain-like"/>
    <property type="match status" value="1"/>
</dbReference>
<dbReference type="Proteomes" id="UP001207605">
    <property type="component" value="Unassembled WGS sequence"/>
</dbReference>
<reference evidence="2 3" key="1">
    <citation type="journal article" date="2021" name="ISME Commun">
        <title>Automated analysis of genomic sequences facilitates high-throughput and comprehensive description of bacteria.</title>
        <authorList>
            <person name="Hitch T.C.A."/>
        </authorList>
    </citation>
    <scope>NUCLEOTIDE SEQUENCE [LARGE SCALE GENOMIC DNA]</scope>
    <source>
        <strain evidence="2 3">Sanger_02</strain>
    </source>
</reference>
<dbReference type="InterPro" id="IPR051157">
    <property type="entry name" value="PDH/Transketolase"/>
</dbReference>
<accession>A0ABT2S4R7</accession>
<dbReference type="Pfam" id="PF02780">
    <property type="entry name" value="Transketolase_C"/>
    <property type="match status" value="1"/>
</dbReference>
<keyword evidence="3" id="KW-1185">Reference proteome</keyword>
<proteinExistence type="predicted"/>
<comment type="caution">
    <text evidence="2">The sequence shown here is derived from an EMBL/GenBank/DDBJ whole genome shotgun (WGS) entry which is preliminary data.</text>
</comment>
<evidence type="ECO:0000313" key="3">
    <source>
        <dbReference type="Proteomes" id="UP001207605"/>
    </source>
</evidence>
<feature type="domain" description="Transketolase-like pyrimidine-binding" evidence="1">
    <location>
        <begin position="10"/>
        <end position="178"/>
    </location>
</feature>
<dbReference type="Gene3D" id="3.40.50.920">
    <property type="match status" value="1"/>
</dbReference>
<dbReference type="PANTHER" id="PTHR43825:SF1">
    <property type="entry name" value="TRANSKETOLASE-LIKE PYRIMIDINE-BINDING DOMAIN-CONTAINING PROTEIN"/>
    <property type="match status" value="1"/>
</dbReference>
<dbReference type="SUPFAM" id="SSF52518">
    <property type="entry name" value="Thiamin diphosphate-binding fold (THDP-binding)"/>
    <property type="match status" value="1"/>
</dbReference>
<gene>
    <name evidence="2" type="ORF">OCV65_04835</name>
</gene>
<organism evidence="2 3">
    <name type="scientific">Dorea ammoniilytica</name>
    <dbReference type="NCBI Taxonomy" id="2981788"/>
    <lineage>
        <taxon>Bacteria</taxon>
        <taxon>Bacillati</taxon>
        <taxon>Bacillota</taxon>
        <taxon>Clostridia</taxon>
        <taxon>Lachnospirales</taxon>
        <taxon>Lachnospiraceae</taxon>
        <taxon>Dorea</taxon>
    </lineage>
</organism>
<dbReference type="InterPro" id="IPR005475">
    <property type="entry name" value="Transketolase-like_Pyr-bd"/>
</dbReference>
<dbReference type="InterPro" id="IPR033248">
    <property type="entry name" value="Transketolase_C"/>
</dbReference>
<sequence length="322" mass="35372">MKKTYTVSERKMAGVYSDTITKIMRENKNVVELEADLGGCIMGSKMDEIDQYPGQLVNCGIQEANMVGVACGMSAAGKIPFVHSFAPFISRRANDQIFISGCYSHANVKLVGSDPGIMAAYNGGTHMPFEDVAALRAFPELTIIEPTDEVMLEKLLHQLVDLKGMYYIRCARKAVVRLYDSQEEFEIGKGKELREGTDVTIIASGIMTAESLKAADVLAEKGISARVVDMFTIKPLDKELVLKCAEETGAVVTAENHSMYNGLGSAVCEVLAENLPVPVERIGIEDEFGEVGDMEYLKKRFHLTAEDIVKKAEKAIERKSKK</sequence>
<dbReference type="SMART" id="SM00861">
    <property type="entry name" value="Transket_pyr"/>
    <property type="match status" value="1"/>
</dbReference>
<dbReference type="Pfam" id="PF02779">
    <property type="entry name" value="Transket_pyr"/>
    <property type="match status" value="1"/>
</dbReference>
<dbReference type="EMBL" id="JAOQJV010000004">
    <property type="protein sequence ID" value="MCU6699561.1"/>
    <property type="molecule type" value="Genomic_DNA"/>
</dbReference>
<dbReference type="InterPro" id="IPR029061">
    <property type="entry name" value="THDP-binding"/>
</dbReference>
<dbReference type="InterPro" id="IPR009014">
    <property type="entry name" value="Transketo_C/PFOR_II"/>
</dbReference>